<comment type="caution">
    <text evidence="9">The sequence shown here is derived from an EMBL/GenBank/DDBJ whole genome shotgun (WGS) entry which is preliminary data.</text>
</comment>
<dbReference type="InterPro" id="IPR014729">
    <property type="entry name" value="Rossmann-like_a/b/a_fold"/>
</dbReference>
<dbReference type="RefSeq" id="WP_189767104.1">
    <property type="nucleotide sequence ID" value="NZ_BNCK01000001.1"/>
</dbReference>
<reference evidence="9" key="2">
    <citation type="submission" date="2020-09" db="EMBL/GenBank/DDBJ databases">
        <authorList>
            <person name="Sun Q."/>
            <person name="Kim S."/>
        </authorList>
    </citation>
    <scope>NUCLEOTIDE SEQUENCE</scope>
    <source>
        <strain evidence="9">KCTC 42731</strain>
    </source>
</reference>
<comment type="catalytic activity">
    <reaction evidence="7">
        <text>L-aspartate + L-glutamine + ATP + H2O = L-asparagine + L-glutamate + AMP + diphosphate + H(+)</text>
        <dbReference type="Rhea" id="RHEA:12228"/>
        <dbReference type="ChEBI" id="CHEBI:15377"/>
        <dbReference type="ChEBI" id="CHEBI:15378"/>
        <dbReference type="ChEBI" id="CHEBI:29985"/>
        <dbReference type="ChEBI" id="CHEBI:29991"/>
        <dbReference type="ChEBI" id="CHEBI:30616"/>
        <dbReference type="ChEBI" id="CHEBI:33019"/>
        <dbReference type="ChEBI" id="CHEBI:58048"/>
        <dbReference type="ChEBI" id="CHEBI:58359"/>
        <dbReference type="ChEBI" id="CHEBI:456215"/>
        <dbReference type="EC" id="6.3.5.4"/>
    </reaction>
</comment>
<dbReference type="GO" id="GO:0005524">
    <property type="term" value="F:ATP binding"/>
    <property type="evidence" value="ECO:0007669"/>
    <property type="project" value="UniProtKB-KW"/>
</dbReference>
<dbReference type="Pfam" id="PF00733">
    <property type="entry name" value="Asn_synthase"/>
    <property type="match status" value="1"/>
</dbReference>
<dbReference type="Pfam" id="PF00534">
    <property type="entry name" value="Glycos_transf_1"/>
    <property type="match status" value="1"/>
</dbReference>
<dbReference type="NCBIfam" id="TIGR01536">
    <property type="entry name" value="asn_synth_AEB"/>
    <property type="match status" value="1"/>
</dbReference>
<name>A0A919BBF3_9GAMM</name>
<keyword evidence="10" id="KW-1185">Reference proteome</keyword>
<keyword evidence="4" id="KW-0547">Nucleotide-binding</keyword>
<dbReference type="Proteomes" id="UP000623842">
    <property type="component" value="Unassembled WGS sequence"/>
</dbReference>
<comment type="similarity">
    <text evidence="2">Belongs to the asparagine synthetase family.</text>
</comment>
<evidence type="ECO:0000313" key="9">
    <source>
        <dbReference type="EMBL" id="GHF80506.1"/>
    </source>
</evidence>
<proteinExistence type="inferred from homology"/>
<protein>
    <recommendedName>
        <fullName evidence="3">asparagine synthase (glutamine-hydrolyzing)</fullName>
        <ecNumber evidence="3">6.3.5.4</ecNumber>
    </recommendedName>
</protein>
<dbReference type="GO" id="GO:0004066">
    <property type="term" value="F:asparagine synthase (glutamine-hydrolyzing) activity"/>
    <property type="evidence" value="ECO:0007669"/>
    <property type="project" value="UniProtKB-EC"/>
</dbReference>
<dbReference type="InterPro" id="IPR051786">
    <property type="entry name" value="ASN_synthetase/amidase"/>
</dbReference>
<dbReference type="Gene3D" id="3.60.20.10">
    <property type="entry name" value="Glutamine Phosphoribosylpyrophosphate, subunit 1, domain 1"/>
    <property type="match status" value="1"/>
</dbReference>
<evidence type="ECO:0000259" key="8">
    <source>
        <dbReference type="PROSITE" id="PS51278"/>
    </source>
</evidence>
<feature type="domain" description="Glutamine amidotransferase type-2" evidence="8">
    <location>
        <begin position="2"/>
        <end position="216"/>
    </location>
</feature>
<comment type="pathway">
    <text evidence="1">Amino-acid biosynthesis; L-asparagine biosynthesis; L-asparagine from L-aspartate (L-Gln route): step 1/1.</text>
</comment>
<evidence type="ECO:0000256" key="3">
    <source>
        <dbReference type="ARBA" id="ARBA00012737"/>
    </source>
</evidence>
<evidence type="ECO:0000256" key="4">
    <source>
        <dbReference type="ARBA" id="ARBA00022741"/>
    </source>
</evidence>
<keyword evidence="6" id="KW-0315">Glutamine amidotransferase</keyword>
<dbReference type="InterPro" id="IPR029055">
    <property type="entry name" value="Ntn_hydrolases_N"/>
</dbReference>
<dbReference type="SUPFAM" id="SSF52402">
    <property type="entry name" value="Adenine nucleotide alpha hydrolases-like"/>
    <property type="match status" value="1"/>
</dbReference>
<reference evidence="9" key="1">
    <citation type="journal article" date="2014" name="Int. J. Syst. Evol. Microbiol.">
        <title>Complete genome sequence of Corynebacterium casei LMG S-19264T (=DSM 44701T), isolated from a smear-ripened cheese.</title>
        <authorList>
            <consortium name="US DOE Joint Genome Institute (JGI-PGF)"/>
            <person name="Walter F."/>
            <person name="Albersmeier A."/>
            <person name="Kalinowski J."/>
            <person name="Ruckert C."/>
        </authorList>
    </citation>
    <scope>NUCLEOTIDE SEQUENCE</scope>
    <source>
        <strain evidence="9">KCTC 42731</strain>
    </source>
</reference>
<dbReference type="InterPro" id="IPR001296">
    <property type="entry name" value="Glyco_trans_1"/>
</dbReference>
<dbReference type="Gene3D" id="3.40.50.620">
    <property type="entry name" value="HUPs"/>
    <property type="match status" value="1"/>
</dbReference>
<dbReference type="SUPFAM" id="SSF53756">
    <property type="entry name" value="UDP-Glycosyltransferase/glycogen phosphorylase"/>
    <property type="match status" value="1"/>
</dbReference>
<dbReference type="EMBL" id="BNCK01000001">
    <property type="protein sequence ID" value="GHF80506.1"/>
    <property type="molecule type" value="Genomic_DNA"/>
</dbReference>
<dbReference type="SUPFAM" id="SSF56235">
    <property type="entry name" value="N-terminal nucleophile aminohydrolases (Ntn hydrolases)"/>
    <property type="match status" value="1"/>
</dbReference>
<sequence>MCGIAGVVNGPYNKQKLEEQLTQVNAQLIHRGPDDEGMWLSSDGCTGFAHRRLSIIELTEKAHQPYRKEGKSFVLVFNGEIYNFKELKEELEDLGCDIDANSDTEVLYAALITWGVSALPKLDGMFAFAFYDEVKKELLLARDNFGEKPLYYCSIGKGIAFASELTALIRLDGFDNTINENSVAQYLFLQYVDAPSTIFTNAKKLEPGTFLVVKDGTIVEKSTYYEFSPEENLINRDIETLADELEEILLDSIRKRLIADVPIGAFLSGGVDSALVVALIRKKLKLPLKTFSIGFSDTDATEHQFAREIAEFLGCEHHEKILSPKELEIATDIMNALDEPNADTSCLPYYLLSQFASKHIKVAITGDGADELFAGYSRFSETVALNKSGIPVKIGQSYYDSHLCVWPEDDITSSIKGRVFQFQRVKDELYAEVDKPEGTILNKLRCTDLKHYLPGSVLSKVDRMSMQFGLEVRTPFLNKAIAGFAQKLSEQELLETTSGKRVLKVLAKRYLPAEWIDRKKMGFSVPYDKAWENKLRENIKSFSSQSQISYDTWFVKGSINKLVDKQNLFQLWSAFVLLNYLKRYGKGYKQIPIEYSDWLAANGIEVSEKKSEKLAESLPLIYDSELKCLVPFNKQEAFDDLKQHVFSRQISKRQKGGTLTLAPTPLFNRHTPKRTWQLFKEIIFYAKDIVNNQLHFSMIEKLINADNGLIDSDTPIKHVVFLMHDLASAGAERQLCLNAIAAKNIGCEVSVVILRRLVDKNIHYVSLLKEHDIAVSTCFYPNLNLDECKINRALNRNSIDILVGLPLPIQRQVWNLITMLSRMNADALHCFVDESCIVGGLAALLFDIRKVVFSFRNKNPTHFSYSQPWLKPYYNKLIKSKRIILTGNSIAGNNDYADWLKVPKSKILLIRNAINKRDYSFITDIERIEARQALSLSIDVKCISGIFQLEKYKRPHTFLKVISQIKQRFGGNFKVLVAGDGQLQLSFLTTIKKLALEEQVIYLGRVKNVRRILAASDFMLLTSGFGEGTPNVLIEAQASGIPVVSTEAGGGAREAVSDEKSGFILKDDDIDGVVEKVLLLLRDESKLNRMKKEALNFIAENYSTAVLEQQLSQLYLRDVTKVQKHD</sequence>
<evidence type="ECO:0000256" key="2">
    <source>
        <dbReference type="ARBA" id="ARBA00005752"/>
    </source>
</evidence>
<gene>
    <name evidence="9" type="ORF">GCM10017161_04750</name>
</gene>
<dbReference type="PANTHER" id="PTHR43284">
    <property type="entry name" value="ASPARAGINE SYNTHETASE (GLUTAMINE-HYDROLYZING)"/>
    <property type="match status" value="1"/>
</dbReference>
<evidence type="ECO:0000313" key="10">
    <source>
        <dbReference type="Proteomes" id="UP000623842"/>
    </source>
</evidence>
<evidence type="ECO:0000256" key="5">
    <source>
        <dbReference type="ARBA" id="ARBA00022840"/>
    </source>
</evidence>
<dbReference type="CDD" id="cd00712">
    <property type="entry name" value="AsnB"/>
    <property type="match status" value="1"/>
</dbReference>
<dbReference type="GO" id="GO:0016757">
    <property type="term" value="F:glycosyltransferase activity"/>
    <property type="evidence" value="ECO:0007669"/>
    <property type="project" value="InterPro"/>
</dbReference>
<dbReference type="InterPro" id="IPR033738">
    <property type="entry name" value="AsnB_N"/>
</dbReference>
<keyword evidence="5" id="KW-0067">ATP-binding</keyword>
<dbReference type="InterPro" id="IPR006426">
    <property type="entry name" value="Asn_synth_AEB"/>
</dbReference>
<dbReference type="AlphaFoldDB" id="A0A919BBF3"/>
<dbReference type="PROSITE" id="PS51278">
    <property type="entry name" value="GATASE_TYPE_2"/>
    <property type="match status" value="1"/>
</dbReference>
<dbReference type="GO" id="GO:0006529">
    <property type="term" value="P:asparagine biosynthetic process"/>
    <property type="evidence" value="ECO:0007669"/>
    <property type="project" value="InterPro"/>
</dbReference>
<evidence type="ECO:0000256" key="7">
    <source>
        <dbReference type="ARBA" id="ARBA00048741"/>
    </source>
</evidence>
<dbReference type="Gene3D" id="3.40.50.2000">
    <property type="entry name" value="Glycogen Phosphorylase B"/>
    <property type="match status" value="2"/>
</dbReference>
<dbReference type="PANTHER" id="PTHR43284:SF1">
    <property type="entry name" value="ASPARAGINE SYNTHETASE"/>
    <property type="match status" value="1"/>
</dbReference>
<dbReference type="CDD" id="cd01991">
    <property type="entry name" value="Asn_synthase_B_C"/>
    <property type="match status" value="1"/>
</dbReference>
<dbReference type="EC" id="6.3.5.4" evidence="3"/>
<organism evidence="9 10">
    <name type="scientific">Thalassotalea marina</name>
    <dbReference type="NCBI Taxonomy" id="1673741"/>
    <lineage>
        <taxon>Bacteria</taxon>
        <taxon>Pseudomonadati</taxon>
        <taxon>Pseudomonadota</taxon>
        <taxon>Gammaproteobacteria</taxon>
        <taxon>Alteromonadales</taxon>
        <taxon>Colwelliaceae</taxon>
        <taxon>Thalassotalea</taxon>
    </lineage>
</organism>
<accession>A0A919BBF3</accession>
<dbReference type="InterPro" id="IPR001962">
    <property type="entry name" value="Asn_synthase"/>
</dbReference>
<dbReference type="Pfam" id="PF13522">
    <property type="entry name" value="GATase_6"/>
    <property type="match status" value="1"/>
</dbReference>
<evidence type="ECO:0000256" key="1">
    <source>
        <dbReference type="ARBA" id="ARBA00005187"/>
    </source>
</evidence>
<dbReference type="InterPro" id="IPR017932">
    <property type="entry name" value="GATase_2_dom"/>
</dbReference>
<dbReference type="GO" id="GO:0005829">
    <property type="term" value="C:cytosol"/>
    <property type="evidence" value="ECO:0007669"/>
    <property type="project" value="TreeGrafter"/>
</dbReference>
<evidence type="ECO:0000256" key="6">
    <source>
        <dbReference type="ARBA" id="ARBA00022962"/>
    </source>
</evidence>